<evidence type="ECO:0000256" key="3">
    <source>
        <dbReference type="ARBA" id="ARBA00022475"/>
    </source>
</evidence>
<evidence type="ECO:0000256" key="6">
    <source>
        <dbReference type="ARBA" id="ARBA00023136"/>
    </source>
</evidence>
<evidence type="ECO:0000256" key="1">
    <source>
        <dbReference type="ARBA" id="ARBA00004651"/>
    </source>
</evidence>
<name>A0A3D9IUN8_9BACL</name>
<dbReference type="Gene3D" id="1.10.3720.10">
    <property type="entry name" value="MetI-like"/>
    <property type="match status" value="1"/>
</dbReference>
<gene>
    <name evidence="9" type="ORF">DFP98_11992</name>
</gene>
<feature type="transmembrane region" description="Helical" evidence="7">
    <location>
        <begin position="83"/>
        <end position="101"/>
    </location>
</feature>
<comment type="subcellular location">
    <subcellularLocation>
        <location evidence="1 7">Cell membrane</location>
        <topology evidence="1 7">Multi-pass membrane protein</topology>
    </subcellularLocation>
</comment>
<evidence type="ECO:0000256" key="4">
    <source>
        <dbReference type="ARBA" id="ARBA00022692"/>
    </source>
</evidence>
<dbReference type="SUPFAM" id="SSF161098">
    <property type="entry name" value="MetI-like"/>
    <property type="match status" value="1"/>
</dbReference>
<evidence type="ECO:0000259" key="8">
    <source>
        <dbReference type="PROSITE" id="PS50928"/>
    </source>
</evidence>
<reference evidence="9 10" key="1">
    <citation type="submission" date="2018-07" db="EMBL/GenBank/DDBJ databases">
        <title>Genomic Encyclopedia of Type Strains, Phase III (KMG-III): the genomes of soil and plant-associated and newly described type strains.</title>
        <authorList>
            <person name="Whitman W."/>
        </authorList>
    </citation>
    <scope>NUCLEOTIDE SEQUENCE [LARGE SCALE GENOMIC DNA]</scope>
    <source>
        <strain evidence="9 10">CECT 7287</strain>
    </source>
</reference>
<dbReference type="AlphaFoldDB" id="A0A3D9IUN8"/>
<dbReference type="InterPro" id="IPR050809">
    <property type="entry name" value="UgpAE/MalFG_permease"/>
</dbReference>
<dbReference type="Pfam" id="PF00528">
    <property type="entry name" value="BPD_transp_1"/>
    <property type="match status" value="1"/>
</dbReference>
<comment type="caution">
    <text evidence="9">The sequence shown here is derived from an EMBL/GenBank/DDBJ whole genome shotgun (WGS) entry which is preliminary data.</text>
</comment>
<keyword evidence="6 7" id="KW-0472">Membrane</keyword>
<keyword evidence="4 7" id="KW-0812">Transmembrane</keyword>
<organism evidence="9 10">
    <name type="scientific">Cohnella phaseoli</name>
    <dbReference type="NCBI Taxonomy" id="456490"/>
    <lineage>
        <taxon>Bacteria</taxon>
        <taxon>Bacillati</taxon>
        <taxon>Bacillota</taxon>
        <taxon>Bacilli</taxon>
        <taxon>Bacillales</taxon>
        <taxon>Paenibacillaceae</taxon>
        <taxon>Cohnella</taxon>
    </lineage>
</organism>
<evidence type="ECO:0000256" key="5">
    <source>
        <dbReference type="ARBA" id="ARBA00022989"/>
    </source>
</evidence>
<keyword evidence="10" id="KW-1185">Reference proteome</keyword>
<keyword evidence="2 7" id="KW-0813">Transport</keyword>
<dbReference type="PROSITE" id="PS50928">
    <property type="entry name" value="ABC_TM1"/>
    <property type="match status" value="1"/>
</dbReference>
<dbReference type="CDD" id="cd06261">
    <property type="entry name" value="TM_PBP2"/>
    <property type="match status" value="1"/>
</dbReference>
<feature type="domain" description="ABC transmembrane type-1" evidence="8">
    <location>
        <begin position="76"/>
        <end position="290"/>
    </location>
</feature>
<dbReference type="GO" id="GO:0005886">
    <property type="term" value="C:plasma membrane"/>
    <property type="evidence" value="ECO:0007669"/>
    <property type="project" value="UniProtKB-SubCell"/>
</dbReference>
<dbReference type="InterPro" id="IPR035906">
    <property type="entry name" value="MetI-like_sf"/>
</dbReference>
<comment type="similarity">
    <text evidence="7">Belongs to the binding-protein-dependent transport system permease family.</text>
</comment>
<feature type="transmembrane region" description="Helical" evidence="7">
    <location>
        <begin position="216"/>
        <end position="237"/>
    </location>
</feature>
<keyword evidence="5 7" id="KW-1133">Transmembrane helix</keyword>
<dbReference type="GO" id="GO:0055085">
    <property type="term" value="P:transmembrane transport"/>
    <property type="evidence" value="ECO:0007669"/>
    <property type="project" value="InterPro"/>
</dbReference>
<dbReference type="InterPro" id="IPR000515">
    <property type="entry name" value="MetI-like"/>
</dbReference>
<protein>
    <submittedName>
        <fullName evidence="9">Putative aldouronate transport system permease protein</fullName>
    </submittedName>
</protein>
<keyword evidence="3" id="KW-1003">Cell membrane</keyword>
<evidence type="ECO:0000256" key="7">
    <source>
        <dbReference type="RuleBase" id="RU363032"/>
    </source>
</evidence>
<sequence length="303" mass="34007">MNRTSKKMLRLKEELPFHLLLLPGVVFIAIYHYGPLAGLAMAFQKFQPIAGFFHSKWVGMKNFEYIFNLPDFSQVFWNTLEIAVLKIVFGLAVPLLLALLLNEATKSWFVRSVQTSVFLPFFLSWTILGGVLFELFSFKGPINALFAWLGLDPVLFMGDAGWFRAILVGSDVWKGMGYNMIIFLASIAGINQNLYEAAQVDGAGRWKQAIHVTLPGMAPIIILISTLSIGGILNAGFEQVLVLYNPTVYSSADVIDTFVYRLGLFDQQYSPAAAIGLFKSVISLFLVSLSYYLAYRFSKYRIF</sequence>
<feature type="transmembrane region" description="Helical" evidence="7">
    <location>
        <begin position="145"/>
        <end position="163"/>
    </location>
</feature>
<evidence type="ECO:0000256" key="2">
    <source>
        <dbReference type="ARBA" id="ARBA00022448"/>
    </source>
</evidence>
<dbReference type="Proteomes" id="UP000256977">
    <property type="component" value="Unassembled WGS sequence"/>
</dbReference>
<feature type="transmembrane region" description="Helical" evidence="7">
    <location>
        <begin position="20"/>
        <end position="43"/>
    </location>
</feature>
<dbReference type="PANTHER" id="PTHR43227:SF11">
    <property type="entry name" value="BLL4140 PROTEIN"/>
    <property type="match status" value="1"/>
</dbReference>
<dbReference type="EMBL" id="QRDZ01000019">
    <property type="protein sequence ID" value="RED65452.1"/>
    <property type="molecule type" value="Genomic_DNA"/>
</dbReference>
<evidence type="ECO:0000313" key="10">
    <source>
        <dbReference type="Proteomes" id="UP000256977"/>
    </source>
</evidence>
<feature type="transmembrane region" description="Helical" evidence="7">
    <location>
        <begin position="272"/>
        <end position="294"/>
    </location>
</feature>
<feature type="transmembrane region" description="Helical" evidence="7">
    <location>
        <begin position="175"/>
        <end position="195"/>
    </location>
</feature>
<accession>A0A3D9IUN8</accession>
<proteinExistence type="inferred from homology"/>
<evidence type="ECO:0000313" key="9">
    <source>
        <dbReference type="EMBL" id="RED65452.1"/>
    </source>
</evidence>
<dbReference type="PANTHER" id="PTHR43227">
    <property type="entry name" value="BLL4140 PROTEIN"/>
    <property type="match status" value="1"/>
</dbReference>
<feature type="transmembrane region" description="Helical" evidence="7">
    <location>
        <begin position="113"/>
        <end position="133"/>
    </location>
</feature>